<dbReference type="InterPro" id="IPR009000">
    <property type="entry name" value="Transl_B-barrel_sf"/>
</dbReference>
<gene>
    <name evidence="7" type="ORF">S03H2_59060</name>
</gene>
<keyword evidence="4" id="KW-0143">Chaperone</keyword>
<feature type="non-terminal residue" evidence="7">
    <location>
        <position position="1"/>
    </location>
</feature>
<dbReference type="EMBL" id="BARU01037961">
    <property type="protein sequence ID" value="GAH79345.1"/>
    <property type="molecule type" value="Genomic_DNA"/>
</dbReference>
<dbReference type="SUPFAM" id="SSF50447">
    <property type="entry name" value="Translation proteins"/>
    <property type="match status" value="1"/>
</dbReference>
<evidence type="ECO:0000313" key="7">
    <source>
        <dbReference type="EMBL" id="GAH79345.1"/>
    </source>
</evidence>
<evidence type="ECO:0000256" key="1">
    <source>
        <dbReference type="ARBA" id="ARBA00022490"/>
    </source>
</evidence>
<dbReference type="Pfam" id="PF24986">
    <property type="entry name" value="PRC_RimM"/>
    <property type="match status" value="1"/>
</dbReference>
<dbReference type="InterPro" id="IPR056792">
    <property type="entry name" value="PRC_RimM"/>
</dbReference>
<keyword evidence="2" id="KW-0690">Ribosome biogenesis</keyword>
<sequence>NEAPSESGMKSSEPEFITIGKIIAPWGIKGKLKVEVVTDFPQRFTPSSKIYINREPMAINSTEWHKGKAIIKLNTIDSIEDAQRLRGQPVEIHRSQVYPLPEGQYYHFQLIGLEVWTTEGELLGNVTEILTAESNDNYVVRGAKGEILIPAIEDVIKSIDLDKGRMVIEAIEGLLS</sequence>
<keyword evidence="1" id="KW-0963">Cytoplasm</keyword>
<organism evidence="7">
    <name type="scientific">marine sediment metagenome</name>
    <dbReference type="NCBI Taxonomy" id="412755"/>
    <lineage>
        <taxon>unclassified sequences</taxon>
        <taxon>metagenomes</taxon>
        <taxon>ecological metagenomes</taxon>
    </lineage>
</organism>
<feature type="domain" description="Ribosome maturation factor RimM PRC barrel" evidence="6">
    <location>
        <begin position="108"/>
        <end position="172"/>
    </location>
</feature>
<dbReference type="HAMAP" id="MF_00014">
    <property type="entry name" value="Ribosome_mat_RimM"/>
    <property type="match status" value="1"/>
</dbReference>
<dbReference type="GO" id="GO:0006364">
    <property type="term" value="P:rRNA processing"/>
    <property type="evidence" value="ECO:0007669"/>
    <property type="project" value="UniProtKB-KW"/>
</dbReference>
<dbReference type="InterPro" id="IPR011033">
    <property type="entry name" value="PRC_barrel-like_sf"/>
</dbReference>
<evidence type="ECO:0008006" key="8">
    <source>
        <dbReference type="Google" id="ProtNLM"/>
    </source>
</evidence>
<protein>
    <recommendedName>
        <fullName evidence="8">RimM N-terminal domain-containing protein</fullName>
    </recommendedName>
</protein>
<dbReference type="Pfam" id="PF01782">
    <property type="entry name" value="RimM"/>
    <property type="match status" value="1"/>
</dbReference>
<dbReference type="GO" id="GO:0005840">
    <property type="term" value="C:ribosome"/>
    <property type="evidence" value="ECO:0007669"/>
    <property type="project" value="InterPro"/>
</dbReference>
<feature type="domain" description="RimM N-terminal" evidence="5">
    <location>
        <begin position="18"/>
        <end position="96"/>
    </location>
</feature>
<evidence type="ECO:0000256" key="2">
    <source>
        <dbReference type="ARBA" id="ARBA00022517"/>
    </source>
</evidence>
<comment type="caution">
    <text evidence="7">The sequence shown here is derived from an EMBL/GenBank/DDBJ whole genome shotgun (WGS) entry which is preliminary data.</text>
</comment>
<dbReference type="SUPFAM" id="SSF50346">
    <property type="entry name" value="PRC-barrel domain"/>
    <property type="match status" value="1"/>
</dbReference>
<accession>X1JCW1</accession>
<evidence type="ECO:0000259" key="5">
    <source>
        <dbReference type="Pfam" id="PF01782"/>
    </source>
</evidence>
<evidence type="ECO:0000256" key="3">
    <source>
        <dbReference type="ARBA" id="ARBA00022552"/>
    </source>
</evidence>
<evidence type="ECO:0000259" key="6">
    <source>
        <dbReference type="Pfam" id="PF24986"/>
    </source>
</evidence>
<proteinExistence type="inferred from homology"/>
<keyword evidence="3" id="KW-0698">rRNA processing</keyword>
<dbReference type="Gene3D" id="2.30.30.240">
    <property type="entry name" value="PRC-barrel domain"/>
    <property type="match status" value="1"/>
</dbReference>
<dbReference type="AlphaFoldDB" id="X1JCW1"/>
<dbReference type="GO" id="GO:0043022">
    <property type="term" value="F:ribosome binding"/>
    <property type="evidence" value="ECO:0007669"/>
    <property type="project" value="InterPro"/>
</dbReference>
<dbReference type="PANTHER" id="PTHR33692">
    <property type="entry name" value="RIBOSOME MATURATION FACTOR RIMM"/>
    <property type="match status" value="1"/>
</dbReference>
<dbReference type="Gene3D" id="2.40.30.60">
    <property type="entry name" value="RimM"/>
    <property type="match status" value="1"/>
</dbReference>
<dbReference type="InterPro" id="IPR036976">
    <property type="entry name" value="RimM_N_sf"/>
</dbReference>
<reference evidence="7" key="1">
    <citation type="journal article" date="2014" name="Front. Microbiol.">
        <title>High frequency of phylogenetically diverse reductive dehalogenase-homologous genes in deep subseafloor sedimentary metagenomes.</title>
        <authorList>
            <person name="Kawai M."/>
            <person name="Futagami T."/>
            <person name="Toyoda A."/>
            <person name="Takaki Y."/>
            <person name="Nishi S."/>
            <person name="Hori S."/>
            <person name="Arai W."/>
            <person name="Tsubouchi T."/>
            <person name="Morono Y."/>
            <person name="Uchiyama I."/>
            <person name="Ito T."/>
            <person name="Fujiyama A."/>
            <person name="Inagaki F."/>
            <person name="Takami H."/>
        </authorList>
    </citation>
    <scope>NUCLEOTIDE SEQUENCE</scope>
    <source>
        <strain evidence="7">Expedition CK06-06</strain>
    </source>
</reference>
<dbReference type="PANTHER" id="PTHR33692:SF1">
    <property type="entry name" value="RIBOSOME MATURATION FACTOR RIMM"/>
    <property type="match status" value="1"/>
</dbReference>
<dbReference type="NCBIfam" id="TIGR02273">
    <property type="entry name" value="16S_RimM"/>
    <property type="match status" value="1"/>
</dbReference>
<dbReference type="InterPro" id="IPR011961">
    <property type="entry name" value="RimM"/>
</dbReference>
<name>X1JCW1_9ZZZZ</name>
<dbReference type="InterPro" id="IPR002676">
    <property type="entry name" value="RimM_N"/>
</dbReference>
<evidence type="ECO:0000256" key="4">
    <source>
        <dbReference type="ARBA" id="ARBA00023186"/>
    </source>
</evidence>